<evidence type="ECO:0000313" key="2">
    <source>
        <dbReference type="Proteomes" id="UP000831701"/>
    </source>
</evidence>
<name>A0ACB8V8F4_9TELE</name>
<dbReference type="EMBL" id="CM041554">
    <property type="protein sequence ID" value="KAI3351920.1"/>
    <property type="molecule type" value="Genomic_DNA"/>
</dbReference>
<feature type="non-terminal residue" evidence="1">
    <location>
        <position position="1"/>
    </location>
</feature>
<protein>
    <submittedName>
        <fullName evidence="1">Uncharacterized protein</fullName>
    </submittedName>
</protein>
<comment type="caution">
    <text evidence="1">The sequence shown here is derived from an EMBL/GenBank/DDBJ whole genome shotgun (WGS) entry which is preliminary data.</text>
</comment>
<gene>
    <name evidence="1" type="ORF">L3Q82_020755</name>
</gene>
<sequence>DNESDHDDGDPHREEREDNYICGLTETQTAGQQDSDETSEEDYEVPEEPVKPPRPSRGAKPQEGYNRTPASPPDLHIDRSKKPGHSRPSQKGCTKPKGSEVQAPSSSSWRIPQPRPPKHTVVPSRAGKHLPPPPVPTQPAKVTDSPPVPKQDLDRSWYGGKVTRQQAEVALREVDKDGAFLVRDSSRGETEHPYTLMLLKQGKVYNIKIRNQGNSYSLGTGIHDTKSFPGVKEMITHHTHTPLLLIDAMDSEVQSHCCLLHPAGF</sequence>
<organism evidence="1 2">
    <name type="scientific">Scortum barcoo</name>
    <name type="common">barcoo grunter</name>
    <dbReference type="NCBI Taxonomy" id="214431"/>
    <lineage>
        <taxon>Eukaryota</taxon>
        <taxon>Metazoa</taxon>
        <taxon>Chordata</taxon>
        <taxon>Craniata</taxon>
        <taxon>Vertebrata</taxon>
        <taxon>Euteleostomi</taxon>
        <taxon>Actinopterygii</taxon>
        <taxon>Neopterygii</taxon>
        <taxon>Teleostei</taxon>
        <taxon>Neoteleostei</taxon>
        <taxon>Acanthomorphata</taxon>
        <taxon>Eupercaria</taxon>
        <taxon>Centrarchiformes</taxon>
        <taxon>Terapontoidei</taxon>
        <taxon>Terapontidae</taxon>
        <taxon>Scortum</taxon>
    </lineage>
</organism>
<evidence type="ECO:0000313" key="1">
    <source>
        <dbReference type="EMBL" id="KAI3351920.1"/>
    </source>
</evidence>
<dbReference type="Proteomes" id="UP000831701">
    <property type="component" value="Chromosome 24"/>
</dbReference>
<reference evidence="1" key="1">
    <citation type="submission" date="2022-04" db="EMBL/GenBank/DDBJ databases">
        <title>Jade perch genome.</title>
        <authorList>
            <person name="Chao B."/>
        </authorList>
    </citation>
    <scope>NUCLEOTIDE SEQUENCE</scope>
    <source>
        <strain evidence="1">CB-2022</strain>
    </source>
</reference>
<accession>A0ACB8V8F4</accession>
<keyword evidence="2" id="KW-1185">Reference proteome</keyword>
<proteinExistence type="predicted"/>